<dbReference type="SUPFAM" id="SSF49879">
    <property type="entry name" value="SMAD/FHA domain"/>
    <property type="match status" value="1"/>
</dbReference>
<dbReference type="CDD" id="cd00060">
    <property type="entry name" value="FHA"/>
    <property type="match status" value="1"/>
</dbReference>
<sequence length="220" mass="23233">MITCPNCAHPNPDTASHCEACYTPLPEMVPCPQCGASVSGGAEFCGQCGSPVAPEIAIAQNVPPTFINSPSAMPAVDPASLGTELPATALNAPGAAARPPLNAPTQLQTFCARLLHIQTNTKIELPPHLSVIHIGKPNDRIPPDVDVSNLPDADVVSRIHADLRVEGGIYFLEDIGSTNGTYVNNLPLRTGDRYRLRPGDRISLGKGDKVSFLFQIDPSP</sequence>
<dbReference type="RefSeq" id="WP_069966069.1">
    <property type="nucleotide sequence ID" value="NZ_CM124774.1"/>
</dbReference>
<dbReference type="Gene3D" id="2.60.200.20">
    <property type="match status" value="1"/>
</dbReference>
<comment type="caution">
    <text evidence="2">The sequence shown here is derived from an EMBL/GenBank/DDBJ whole genome shotgun (WGS) entry which is preliminary data.</text>
</comment>
<dbReference type="Pfam" id="PF00498">
    <property type="entry name" value="FHA"/>
    <property type="match status" value="1"/>
</dbReference>
<dbReference type="SMART" id="SM00240">
    <property type="entry name" value="FHA"/>
    <property type="match status" value="1"/>
</dbReference>
<proteinExistence type="predicted"/>
<dbReference type="OrthoDB" id="9816434at2"/>
<dbReference type="AlphaFoldDB" id="A0A1E5QNZ4"/>
<organism evidence="2">
    <name type="scientific">Desertifilum tharense IPPAS B-1220</name>
    <dbReference type="NCBI Taxonomy" id="1781255"/>
    <lineage>
        <taxon>Bacteria</taxon>
        <taxon>Bacillati</taxon>
        <taxon>Cyanobacteriota</taxon>
        <taxon>Cyanophyceae</taxon>
        <taxon>Desertifilales</taxon>
        <taxon>Desertifilaceae</taxon>
        <taxon>Desertifilum</taxon>
    </lineage>
</organism>
<dbReference type="PROSITE" id="PS50006">
    <property type="entry name" value="FHA_DOMAIN"/>
    <property type="match status" value="1"/>
</dbReference>
<dbReference type="InterPro" id="IPR008984">
    <property type="entry name" value="SMAD_FHA_dom_sf"/>
</dbReference>
<name>A0A1E5QNZ4_9CYAN</name>
<gene>
    <name evidence="2" type="ORF">BH720_05010</name>
</gene>
<evidence type="ECO:0000313" key="2">
    <source>
        <dbReference type="EMBL" id="OEJ76368.1"/>
    </source>
</evidence>
<dbReference type="EMBL" id="MJGC01000039">
    <property type="protein sequence ID" value="OEJ76368.1"/>
    <property type="molecule type" value="Genomic_DNA"/>
</dbReference>
<protein>
    <recommendedName>
        <fullName evidence="1">FHA domain-containing protein</fullName>
    </recommendedName>
</protein>
<feature type="domain" description="FHA" evidence="1">
    <location>
        <begin position="132"/>
        <end position="188"/>
    </location>
</feature>
<evidence type="ECO:0000259" key="1">
    <source>
        <dbReference type="PROSITE" id="PS50006"/>
    </source>
</evidence>
<dbReference type="STRING" id="1781255.BH720_05010"/>
<dbReference type="InterPro" id="IPR000253">
    <property type="entry name" value="FHA_dom"/>
</dbReference>
<dbReference type="Pfam" id="PF12773">
    <property type="entry name" value="DZR"/>
    <property type="match status" value="1"/>
</dbReference>
<accession>A0A1E5QNZ4</accession>
<reference evidence="2" key="1">
    <citation type="submission" date="2016-09" db="EMBL/GenBank/DDBJ databases">
        <title>Draft genome of thermotolerant cyanobacterium Desertifilum sp. strain IPPAS B-1220.</title>
        <authorList>
            <person name="Sinetova M.A."/>
            <person name="Bolakhan K."/>
            <person name="Zayadan B.K."/>
            <person name="Mironov K.S."/>
            <person name="Ustinova V."/>
            <person name="Kupriyanova E.V."/>
            <person name="Sidorov R.A."/>
            <person name="Skrypnik A.N."/>
            <person name="Gogoleva N.E."/>
            <person name="Gogolev Y.V."/>
            <person name="Los D.A."/>
        </authorList>
    </citation>
    <scope>NUCLEOTIDE SEQUENCE [LARGE SCALE GENOMIC DNA]</scope>
    <source>
        <strain evidence="2">IPPAS B-1220</strain>
    </source>
</reference>
<dbReference type="InterPro" id="IPR025874">
    <property type="entry name" value="DZR"/>
</dbReference>